<dbReference type="InterPro" id="IPR036980">
    <property type="entry name" value="RNase_P/MRP_Rpp29_sf"/>
</dbReference>
<evidence type="ECO:0000256" key="2">
    <source>
        <dbReference type="ARBA" id="ARBA00006181"/>
    </source>
</evidence>
<evidence type="ECO:0000256" key="5">
    <source>
        <dbReference type="ARBA" id="ARBA00022722"/>
    </source>
</evidence>
<reference evidence="9 10" key="2">
    <citation type="journal article" date="2014" name="J. Gen. Appl. Microbiol.">
        <title>The early diverging ascomycetous budding yeast Saitoella complicata has three histone deacetylases belonging to the Clr6, Hos2, and Rpd3 lineages.</title>
        <authorList>
            <person name="Nishida H."/>
            <person name="Matsumoto T."/>
            <person name="Kondo S."/>
            <person name="Hamamoto M."/>
            <person name="Yoshikawa H."/>
        </authorList>
    </citation>
    <scope>NUCLEOTIDE SEQUENCE [LARGE SCALE GENOMIC DNA]</scope>
    <source>
        <strain evidence="9 10">NRRL Y-17804</strain>
    </source>
</reference>
<dbReference type="GO" id="GO:0004519">
    <property type="term" value="F:endonuclease activity"/>
    <property type="evidence" value="ECO:0007669"/>
    <property type="project" value="UniProtKB-KW"/>
</dbReference>
<gene>
    <name evidence="9" type="ORF">G7K_2948-t1</name>
</gene>
<dbReference type="GO" id="GO:0033204">
    <property type="term" value="F:ribonuclease P RNA binding"/>
    <property type="evidence" value="ECO:0007669"/>
    <property type="project" value="InterPro"/>
</dbReference>
<comment type="caution">
    <text evidence="9">The sequence shown here is derived from an EMBL/GenBank/DDBJ whole genome shotgun (WGS) entry which is preliminary data.</text>
</comment>
<dbReference type="InterPro" id="IPR002730">
    <property type="entry name" value="Rpp29/RNP1"/>
</dbReference>
<dbReference type="GO" id="GO:0030677">
    <property type="term" value="C:ribonuclease P complex"/>
    <property type="evidence" value="ECO:0007669"/>
    <property type="project" value="InterPro"/>
</dbReference>
<dbReference type="Proteomes" id="UP000033140">
    <property type="component" value="Unassembled WGS sequence"/>
</dbReference>
<evidence type="ECO:0000313" key="9">
    <source>
        <dbReference type="EMBL" id="GAO48779.1"/>
    </source>
</evidence>
<keyword evidence="4" id="KW-0819">tRNA processing</keyword>
<evidence type="ECO:0000313" key="10">
    <source>
        <dbReference type="Proteomes" id="UP000033140"/>
    </source>
</evidence>
<dbReference type="Gene3D" id="2.30.30.210">
    <property type="entry name" value="Ribonuclease P/MRP, subunit p29"/>
    <property type="match status" value="1"/>
</dbReference>
<comment type="similarity">
    <text evidence="2">Belongs to the eukaryotic/archaeal RNase P protein component 1 family.</text>
</comment>
<dbReference type="GO" id="GO:0005634">
    <property type="term" value="C:nucleus"/>
    <property type="evidence" value="ECO:0007669"/>
    <property type="project" value="UniProtKB-SubCell"/>
</dbReference>
<dbReference type="GO" id="GO:0000172">
    <property type="term" value="C:ribonuclease MRP complex"/>
    <property type="evidence" value="ECO:0007669"/>
    <property type="project" value="InterPro"/>
</dbReference>
<name>A0A0E9NG12_SAICN</name>
<reference evidence="9 10" key="1">
    <citation type="journal article" date="2011" name="J. Gen. Appl. Microbiol.">
        <title>Draft genome sequencing of the enigmatic yeast Saitoella complicata.</title>
        <authorList>
            <person name="Nishida H."/>
            <person name="Hamamoto M."/>
            <person name="Sugiyama J."/>
        </authorList>
    </citation>
    <scope>NUCLEOTIDE SEQUENCE [LARGE SCALE GENOMIC DNA]</scope>
    <source>
        <strain evidence="9 10">NRRL Y-17804</strain>
    </source>
</reference>
<dbReference type="GO" id="GO:0016787">
    <property type="term" value="F:hydrolase activity"/>
    <property type="evidence" value="ECO:0007669"/>
    <property type="project" value="UniProtKB-KW"/>
</dbReference>
<organism evidence="9 10">
    <name type="scientific">Saitoella complicata (strain BCRC 22490 / CBS 7301 / JCM 7358 / NBRC 10748 / NRRL Y-17804)</name>
    <dbReference type="NCBI Taxonomy" id="698492"/>
    <lineage>
        <taxon>Eukaryota</taxon>
        <taxon>Fungi</taxon>
        <taxon>Dikarya</taxon>
        <taxon>Ascomycota</taxon>
        <taxon>Taphrinomycotina</taxon>
        <taxon>Taphrinomycotina incertae sedis</taxon>
        <taxon>Saitoella</taxon>
    </lineage>
</organism>
<dbReference type="InterPro" id="IPR023534">
    <property type="entry name" value="Rof/RNase_P-like"/>
</dbReference>
<evidence type="ECO:0000256" key="6">
    <source>
        <dbReference type="ARBA" id="ARBA00022759"/>
    </source>
</evidence>
<dbReference type="PANTHER" id="PTHR13348:SF0">
    <property type="entry name" value="RIBONUCLEASE P PROTEIN SUBUNIT P29"/>
    <property type="match status" value="1"/>
</dbReference>
<evidence type="ECO:0000256" key="3">
    <source>
        <dbReference type="ARBA" id="ARBA00022490"/>
    </source>
</evidence>
<reference evidence="9 10" key="3">
    <citation type="journal article" date="2015" name="Genome Announc.">
        <title>Draft Genome Sequence of the Archiascomycetous Yeast Saitoella complicata.</title>
        <authorList>
            <person name="Yamauchi K."/>
            <person name="Kondo S."/>
            <person name="Hamamoto M."/>
            <person name="Takahashi Y."/>
            <person name="Ogura Y."/>
            <person name="Hayashi T."/>
            <person name="Nishida H."/>
        </authorList>
    </citation>
    <scope>NUCLEOTIDE SEQUENCE [LARGE SCALE GENOMIC DNA]</scope>
    <source>
        <strain evidence="9 10">NRRL Y-17804</strain>
    </source>
</reference>
<dbReference type="OMA" id="IPKSECV"/>
<dbReference type="SMART" id="SM00538">
    <property type="entry name" value="POP4"/>
    <property type="match status" value="1"/>
</dbReference>
<dbReference type="GO" id="GO:0001682">
    <property type="term" value="P:tRNA 5'-leader removal"/>
    <property type="evidence" value="ECO:0007669"/>
    <property type="project" value="InterPro"/>
</dbReference>
<dbReference type="EMBL" id="BACD03000017">
    <property type="protein sequence ID" value="GAO48779.1"/>
    <property type="molecule type" value="Genomic_DNA"/>
</dbReference>
<dbReference type="SUPFAM" id="SSF101744">
    <property type="entry name" value="Rof/RNase P subunit-like"/>
    <property type="match status" value="1"/>
</dbReference>
<dbReference type="InterPro" id="IPR023538">
    <property type="entry name" value="RNP1"/>
</dbReference>
<evidence type="ECO:0000256" key="7">
    <source>
        <dbReference type="ARBA" id="ARBA00022801"/>
    </source>
</evidence>
<evidence type="ECO:0000256" key="8">
    <source>
        <dbReference type="SAM" id="MobiDB-lite"/>
    </source>
</evidence>
<dbReference type="GO" id="GO:0006364">
    <property type="term" value="P:rRNA processing"/>
    <property type="evidence" value="ECO:0007669"/>
    <property type="project" value="TreeGrafter"/>
</dbReference>
<evidence type="ECO:0000256" key="1">
    <source>
        <dbReference type="ARBA" id="ARBA00004123"/>
    </source>
</evidence>
<dbReference type="HAMAP" id="MF_00754">
    <property type="entry name" value="RNase_P_1"/>
    <property type="match status" value="1"/>
</dbReference>
<keyword evidence="3" id="KW-0963">Cytoplasm</keyword>
<keyword evidence="6" id="KW-0255">Endonuclease</keyword>
<protein>
    <submittedName>
        <fullName evidence="9">Uncharacterized protein</fullName>
    </submittedName>
</protein>
<accession>A0A0E9NG12</accession>
<dbReference type="PANTHER" id="PTHR13348">
    <property type="entry name" value="RIBONUCLEASE P SUBUNIT P29"/>
    <property type="match status" value="1"/>
</dbReference>
<dbReference type="STRING" id="698492.A0A0E9NG12"/>
<feature type="region of interest" description="Disordered" evidence="8">
    <location>
        <begin position="1"/>
        <end position="22"/>
    </location>
</feature>
<keyword evidence="10" id="KW-1185">Reference proteome</keyword>
<dbReference type="Pfam" id="PF01868">
    <property type="entry name" value="RNase_P-MRP_p29"/>
    <property type="match status" value="1"/>
</dbReference>
<proteinExistence type="inferred from homology"/>
<comment type="subcellular location">
    <subcellularLocation>
        <location evidence="1">Nucleus</location>
    </subcellularLocation>
</comment>
<evidence type="ECO:0000256" key="4">
    <source>
        <dbReference type="ARBA" id="ARBA00022694"/>
    </source>
</evidence>
<keyword evidence="7" id="KW-0378">Hydrolase</keyword>
<keyword evidence="5" id="KW-0540">Nuclease</keyword>
<dbReference type="InterPro" id="IPR016848">
    <property type="entry name" value="RNase_P/MRP_Rpp29-subunit"/>
</dbReference>
<dbReference type="AlphaFoldDB" id="A0A0E9NG12"/>
<sequence length="236" mass="26411">MDPIYTPGSVPEGSDNDRGNPLLALLEEGMPRQQAATVYSDKVEHKPLLLHPTHSSDARAQRRKGRLNKLWRHGAKRKPTPLSAAEKREMKVYDIPQEAQRYEIYEPLNVLWRGYIREVLGTGFKVSSSGAMPKLLKADMHGAILKVVQSKCPSRVGVEGICVKETKNAFVLVTKGNNMKTIPKEASIFSLEIDVTAEGPPQEENKLVFEIFGNQFAYRSAERVGKKFKGRPTVEL</sequence>